<dbReference type="Proteomes" id="UP001363010">
    <property type="component" value="Unassembled WGS sequence"/>
</dbReference>
<feature type="chain" id="PRO_5047338924" description="Lipoprotein" evidence="1">
    <location>
        <begin position="29"/>
        <end position="79"/>
    </location>
</feature>
<evidence type="ECO:0000313" key="2">
    <source>
        <dbReference type="EMBL" id="MEJ8825537.1"/>
    </source>
</evidence>
<keyword evidence="3" id="KW-1185">Reference proteome</keyword>
<gene>
    <name evidence="2" type="ORF">WKW80_26520</name>
</gene>
<accession>A0ABU8W661</accession>
<keyword evidence="1" id="KW-0732">Signal</keyword>
<dbReference type="PROSITE" id="PS51257">
    <property type="entry name" value="PROKAR_LIPOPROTEIN"/>
    <property type="match status" value="1"/>
</dbReference>
<feature type="signal peptide" evidence="1">
    <location>
        <begin position="1"/>
        <end position="28"/>
    </location>
</feature>
<proteinExistence type="predicted"/>
<name>A0ABU8W661_9BURK</name>
<comment type="caution">
    <text evidence="2">The sequence shown here is derived from an EMBL/GenBank/DDBJ whole genome shotgun (WGS) entry which is preliminary data.</text>
</comment>
<organism evidence="2 3">
    <name type="scientific">Variovorax humicola</name>
    <dbReference type="NCBI Taxonomy" id="1769758"/>
    <lineage>
        <taxon>Bacteria</taxon>
        <taxon>Pseudomonadati</taxon>
        <taxon>Pseudomonadota</taxon>
        <taxon>Betaproteobacteria</taxon>
        <taxon>Burkholderiales</taxon>
        <taxon>Comamonadaceae</taxon>
        <taxon>Variovorax</taxon>
    </lineage>
</organism>
<sequence length="79" mass="8703">MRLPMPRFATRSLVLGLLVVVAGCASHPAPRVTRLGNGVFQSPSPREAEAYCRNFGAPMRYLDPKLKPGPDTEVTYRCD</sequence>
<reference evidence="2 3" key="1">
    <citation type="submission" date="2024-03" db="EMBL/GenBank/DDBJ databases">
        <title>Novel species of the genus Variovorax.</title>
        <authorList>
            <person name="Liu Q."/>
            <person name="Xin Y.-H."/>
        </authorList>
    </citation>
    <scope>NUCLEOTIDE SEQUENCE [LARGE SCALE GENOMIC DNA]</scope>
    <source>
        <strain evidence="2 3">KACC 18501</strain>
    </source>
</reference>
<evidence type="ECO:0008006" key="4">
    <source>
        <dbReference type="Google" id="ProtNLM"/>
    </source>
</evidence>
<dbReference type="EMBL" id="JBBKZV010000023">
    <property type="protein sequence ID" value="MEJ8825537.1"/>
    <property type="molecule type" value="Genomic_DNA"/>
</dbReference>
<protein>
    <recommendedName>
        <fullName evidence="4">Lipoprotein</fullName>
    </recommendedName>
</protein>
<evidence type="ECO:0000313" key="3">
    <source>
        <dbReference type="Proteomes" id="UP001363010"/>
    </source>
</evidence>
<evidence type="ECO:0000256" key="1">
    <source>
        <dbReference type="SAM" id="SignalP"/>
    </source>
</evidence>
<dbReference type="RefSeq" id="WP_340366567.1">
    <property type="nucleotide sequence ID" value="NZ_JBBKZV010000023.1"/>
</dbReference>